<keyword evidence="4" id="KW-1185">Reference proteome</keyword>
<dbReference type="AlphaFoldDB" id="A0A8J4Y1M6"/>
<reference evidence="3" key="1">
    <citation type="submission" date="2020-07" db="EMBL/GenBank/DDBJ databases">
        <title>The High-quality genome of the commercially important snow crab, Chionoecetes opilio.</title>
        <authorList>
            <person name="Jeong J.-H."/>
            <person name="Ryu S."/>
        </authorList>
    </citation>
    <scope>NUCLEOTIDE SEQUENCE</scope>
    <source>
        <strain evidence="3">MADBK_172401_WGS</strain>
        <tissue evidence="3">Digestive gland</tissue>
    </source>
</reference>
<dbReference type="InterPro" id="IPR016655">
    <property type="entry name" value="PFD3"/>
</dbReference>
<organism evidence="3 4">
    <name type="scientific">Chionoecetes opilio</name>
    <name type="common">Atlantic snow crab</name>
    <name type="synonym">Cancer opilio</name>
    <dbReference type="NCBI Taxonomy" id="41210"/>
    <lineage>
        <taxon>Eukaryota</taxon>
        <taxon>Metazoa</taxon>
        <taxon>Ecdysozoa</taxon>
        <taxon>Arthropoda</taxon>
        <taxon>Crustacea</taxon>
        <taxon>Multicrustacea</taxon>
        <taxon>Malacostraca</taxon>
        <taxon>Eumalacostraca</taxon>
        <taxon>Eucarida</taxon>
        <taxon>Decapoda</taxon>
        <taxon>Pleocyemata</taxon>
        <taxon>Brachyura</taxon>
        <taxon>Eubrachyura</taxon>
        <taxon>Majoidea</taxon>
        <taxon>Majidae</taxon>
        <taxon>Chionoecetes</taxon>
    </lineage>
</organism>
<dbReference type="GO" id="GO:0016272">
    <property type="term" value="C:prefoldin complex"/>
    <property type="evidence" value="ECO:0007669"/>
    <property type="project" value="InterPro"/>
</dbReference>
<dbReference type="Gene3D" id="1.10.287.370">
    <property type="match status" value="2"/>
</dbReference>
<dbReference type="PANTHER" id="PTHR12409:SF0">
    <property type="entry name" value="PREFOLDIN SUBUNIT 3"/>
    <property type="match status" value="1"/>
</dbReference>
<dbReference type="GO" id="GO:0007021">
    <property type="term" value="P:tubulin complex assembly"/>
    <property type="evidence" value="ECO:0007669"/>
    <property type="project" value="TreeGrafter"/>
</dbReference>
<sequence>MAGDADKPLAETKSYMGIPEAQFVEDVDTYMAKEDNASAQEVIKRLDEQLNKYKFMEVHLQARRKKLKSQIPDIKSSLQIVKEMKTRKDTSEAIETRFLLSDQVYMQANIPPTDRVCLWLGANVMLEYGLEDAEGLLSKNLGNATKNLTQVEHDLDFLRYLILKVLYTIVKEMKTRKDTSEAIETRFLLSDQVYMQANIPPTDRVCLWLGANVMLEYGLEDAEGLLSKNLGNATKNLTQVEHDLDFLRNQCTTTEVTMARIYNWDVKRRRAQKAAEDKSKGQGKDEK</sequence>
<dbReference type="InterPro" id="IPR004127">
    <property type="entry name" value="Prefoldin_subunit_alpha"/>
</dbReference>
<comment type="similarity">
    <text evidence="1">Belongs to the prefoldin subunit alpha family.</text>
</comment>
<dbReference type="Pfam" id="PF02996">
    <property type="entry name" value="Prefoldin"/>
    <property type="match status" value="2"/>
</dbReference>
<evidence type="ECO:0000256" key="2">
    <source>
        <dbReference type="ARBA" id="ARBA00023186"/>
    </source>
</evidence>
<dbReference type="GO" id="GO:0005737">
    <property type="term" value="C:cytoplasm"/>
    <property type="evidence" value="ECO:0007669"/>
    <property type="project" value="TreeGrafter"/>
</dbReference>
<dbReference type="GO" id="GO:0015631">
    <property type="term" value="F:tubulin binding"/>
    <property type="evidence" value="ECO:0007669"/>
    <property type="project" value="TreeGrafter"/>
</dbReference>
<dbReference type="Proteomes" id="UP000770661">
    <property type="component" value="Unassembled WGS sequence"/>
</dbReference>
<evidence type="ECO:0000256" key="1">
    <source>
        <dbReference type="ARBA" id="ARBA00010048"/>
    </source>
</evidence>
<dbReference type="GO" id="GO:0006457">
    <property type="term" value="P:protein folding"/>
    <property type="evidence" value="ECO:0007669"/>
    <property type="project" value="InterPro"/>
</dbReference>
<name>A0A8J4Y1M6_CHIOP</name>
<dbReference type="GO" id="GO:0007017">
    <property type="term" value="P:microtubule-based process"/>
    <property type="evidence" value="ECO:0007669"/>
    <property type="project" value="TreeGrafter"/>
</dbReference>
<evidence type="ECO:0000313" key="3">
    <source>
        <dbReference type="EMBL" id="KAG0718648.1"/>
    </source>
</evidence>
<dbReference type="SUPFAM" id="SSF46579">
    <property type="entry name" value="Prefoldin"/>
    <property type="match status" value="2"/>
</dbReference>
<dbReference type="FunFam" id="1.10.287.370:FF:000001">
    <property type="entry name" value="Prefoldin subunit 3"/>
    <property type="match status" value="2"/>
</dbReference>
<comment type="caution">
    <text evidence="3">The sequence shown here is derived from an EMBL/GenBank/DDBJ whole genome shotgun (WGS) entry which is preliminary data.</text>
</comment>
<dbReference type="EMBL" id="JACEEZ010015694">
    <property type="protein sequence ID" value="KAG0718648.1"/>
    <property type="molecule type" value="Genomic_DNA"/>
</dbReference>
<dbReference type="OrthoDB" id="6375174at2759"/>
<dbReference type="InterPro" id="IPR009053">
    <property type="entry name" value="Prefoldin"/>
</dbReference>
<evidence type="ECO:0000313" key="4">
    <source>
        <dbReference type="Proteomes" id="UP000770661"/>
    </source>
</evidence>
<dbReference type="PANTHER" id="PTHR12409">
    <property type="entry name" value="PREFOLDIN SUBUNIT 3"/>
    <property type="match status" value="1"/>
</dbReference>
<keyword evidence="2" id="KW-0143">Chaperone</keyword>
<dbReference type="CDD" id="cd23156">
    <property type="entry name" value="Prefoldin_3"/>
    <property type="match status" value="1"/>
</dbReference>
<protein>
    <submittedName>
        <fullName evidence="3">Prefoldin subunit 3</fullName>
    </submittedName>
</protein>
<accession>A0A8J4Y1M6</accession>
<gene>
    <name evidence="3" type="primary">Vbp1_1</name>
    <name evidence="3" type="ORF">GWK47_052001</name>
</gene>
<proteinExistence type="inferred from homology"/>